<accession>A0ABT9YKM8</accession>
<protein>
    <submittedName>
        <fullName evidence="2">Glucan phosphoethanolaminetransferase (Alkaline phosphatase superfamily)</fullName>
    </submittedName>
</protein>
<feature type="transmembrane region" description="Helical" evidence="1">
    <location>
        <begin position="7"/>
        <end position="26"/>
    </location>
</feature>
<gene>
    <name evidence="2" type="ORF">J2S05_003226</name>
</gene>
<evidence type="ECO:0000313" key="3">
    <source>
        <dbReference type="Proteomes" id="UP001225034"/>
    </source>
</evidence>
<organism evidence="2 3">
    <name type="scientific">Alkalicoccobacillus murimartini</name>
    <dbReference type="NCBI Taxonomy" id="171685"/>
    <lineage>
        <taxon>Bacteria</taxon>
        <taxon>Bacillati</taxon>
        <taxon>Bacillota</taxon>
        <taxon>Bacilli</taxon>
        <taxon>Bacillales</taxon>
        <taxon>Bacillaceae</taxon>
        <taxon>Alkalicoccobacillus</taxon>
    </lineage>
</organism>
<evidence type="ECO:0000256" key="1">
    <source>
        <dbReference type="SAM" id="Phobius"/>
    </source>
</evidence>
<keyword evidence="1" id="KW-0472">Membrane</keyword>
<evidence type="ECO:0000313" key="2">
    <source>
        <dbReference type="EMBL" id="MDQ0208415.1"/>
    </source>
</evidence>
<keyword evidence="3" id="KW-1185">Reference proteome</keyword>
<reference evidence="2 3" key="1">
    <citation type="submission" date="2023-07" db="EMBL/GenBank/DDBJ databases">
        <title>Genomic Encyclopedia of Type Strains, Phase IV (KMG-IV): sequencing the most valuable type-strain genomes for metagenomic binning, comparative biology and taxonomic classification.</title>
        <authorList>
            <person name="Goeker M."/>
        </authorList>
    </citation>
    <scope>NUCLEOTIDE SEQUENCE [LARGE SCALE GENOMIC DNA]</scope>
    <source>
        <strain evidence="2 3">DSM 19154</strain>
    </source>
</reference>
<keyword evidence="1" id="KW-1133">Transmembrane helix</keyword>
<sequence length="103" mass="12513">MIVLKKFHFSYFFLFFTTLMFSPSFIRYENGLAITLIFLFLVNISCFATEFFVIKHYERNHQQNFSNRNEFLQNEKVRMGYAQFVGSQFTITLLLFLVFIWFI</sequence>
<feature type="transmembrane region" description="Helical" evidence="1">
    <location>
        <begin position="32"/>
        <end position="54"/>
    </location>
</feature>
<keyword evidence="1" id="KW-0812">Transmembrane</keyword>
<dbReference type="Proteomes" id="UP001225034">
    <property type="component" value="Unassembled WGS sequence"/>
</dbReference>
<feature type="transmembrane region" description="Helical" evidence="1">
    <location>
        <begin position="81"/>
        <end position="102"/>
    </location>
</feature>
<proteinExistence type="predicted"/>
<name>A0ABT9YKM8_9BACI</name>
<dbReference type="EMBL" id="JAUSUA010000005">
    <property type="protein sequence ID" value="MDQ0208415.1"/>
    <property type="molecule type" value="Genomic_DNA"/>
</dbReference>
<comment type="caution">
    <text evidence="2">The sequence shown here is derived from an EMBL/GenBank/DDBJ whole genome shotgun (WGS) entry which is preliminary data.</text>
</comment>